<dbReference type="Gene3D" id="3.30.300.130">
    <property type="entry name" value="Fe-S cluster assembly (FSCA)"/>
    <property type="match status" value="1"/>
</dbReference>
<evidence type="ECO:0000256" key="1">
    <source>
        <dbReference type="SAM" id="MobiDB-lite"/>
    </source>
</evidence>
<accession>A0A6J7ENX6</accession>
<dbReference type="Gene3D" id="2.60.300.12">
    <property type="entry name" value="HesB-like domain"/>
    <property type="match status" value="1"/>
</dbReference>
<feature type="domain" description="NIF system FeS cluster assembly NifU C-terminal" evidence="2">
    <location>
        <begin position="155"/>
        <end position="221"/>
    </location>
</feature>
<dbReference type="Pfam" id="PF01106">
    <property type="entry name" value="NifU"/>
    <property type="match status" value="1"/>
</dbReference>
<dbReference type="PANTHER" id="PTHR11178">
    <property type="entry name" value="IRON-SULFUR CLUSTER SCAFFOLD PROTEIN NFU-RELATED"/>
    <property type="match status" value="1"/>
</dbReference>
<name>A0A6J7ENX6_9ZZZZ</name>
<dbReference type="GO" id="GO:0051536">
    <property type="term" value="F:iron-sulfur cluster binding"/>
    <property type="evidence" value="ECO:0007669"/>
    <property type="project" value="InterPro"/>
</dbReference>
<dbReference type="AlphaFoldDB" id="A0A6J7ENX6"/>
<protein>
    <submittedName>
        <fullName evidence="3">Unannotated protein</fullName>
    </submittedName>
</protein>
<evidence type="ECO:0000259" key="2">
    <source>
        <dbReference type="Pfam" id="PF01106"/>
    </source>
</evidence>
<dbReference type="GO" id="GO:0016226">
    <property type="term" value="P:iron-sulfur cluster assembly"/>
    <property type="evidence" value="ECO:0007669"/>
    <property type="project" value="InterPro"/>
</dbReference>
<dbReference type="InterPro" id="IPR034904">
    <property type="entry name" value="FSCA_dom_sf"/>
</dbReference>
<dbReference type="SUPFAM" id="SSF117916">
    <property type="entry name" value="Fe-S cluster assembly (FSCA) domain-like"/>
    <property type="match status" value="1"/>
</dbReference>
<organism evidence="3">
    <name type="scientific">freshwater metagenome</name>
    <dbReference type="NCBI Taxonomy" id="449393"/>
    <lineage>
        <taxon>unclassified sequences</taxon>
        <taxon>metagenomes</taxon>
        <taxon>ecological metagenomes</taxon>
    </lineage>
</organism>
<dbReference type="GO" id="GO:0005506">
    <property type="term" value="F:iron ion binding"/>
    <property type="evidence" value="ECO:0007669"/>
    <property type="project" value="InterPro"/>
</dbReference>
<dbReference type="SUPFAM" id="SSF89360">
    <property type="entry name" value="HesB-like domain"/>
    <property type="match status" value="1"/>
</dbReference>
<dbReference type="InterPro" id="IPR035903">
    <property type="entry name" value="HesB-like_dom_sf"/>
</dbReference>
<feature type="compositionally biased region" description="Polar residues" evidence="1">
    <location>
        <begin position="1"/>
        <end position="10"/>
    </location>
</feature>
<reference evidence="3" key="1">
    <citation type="submission" date="2020-05" db="EMBL/GenBank/DDBJ databases">
        <authorList>
            <person name="Chiriac C."/>
            <person name="Salcher M."/>
            <person name="Ghai R."/>
            <person name="Kavagutti S V."/>
        </authorList>
    </citation>
    <scope>NUCLEOTIDE SEQUENCE</scope>
</reference>
<dbReference type="InterPro" id="IPR001075">
    <property type="entry name" value="NIF_FeS_clus_asmbl_NifU_C"/>
</dbReference>
<dbReference type="PANTHER" id="PTHR11178:SF51">
    <property type="entry name" value="FE_S BIOGENESIS PROTEIN NFUA"/>
    <property type="match status" value="1"/>
</dbReference>
<evidence type="ECO:0000313" key="3">
    <source>
        <dbReference type="EMBL" id="CAB4884786.1"/>
    </source>
</evidence>
<proteinExistence type="predicted"/>
<feature type="region of interest" description="Disordered" evidence="1">
    <location>
        <begin position="1"/>
        <end position="21"/>
    </location>
</feature>
<dbReference type="EMBL" id="CAFBLP010000052">
    <property type="protein sequence ID" value="CAB4884786.1"/>
    <property type="molecule type" value="Genomic_DNA"/>
</dbReference>
<gene>
    <name evidence="3" type="ORF">UFOPK3376_01974</name>
</gene>
<sequence length="236" mass="25102">MSPASASSATGAVRAEPHRSVDPAGSVFGVSPLSAQVDAELIISVTSAAHAQIITMRDDEPETDRLGLRLEIISEPGQEFRYDLSFEVTTKAAITDQVRTHDGLKVIIPAKDIDLLTGATLDFTDSQGLVIRNPNKPSAPQIEGLVRDDALSAEIEAVISSEVNPALAAHGGFVTFVGHDTEGTAFLTMGGGCHGCSMSRMTMLDGVQTMIVEQIDAIERVKDLTDHTSGENPYYH</sequence>